<reference evidence="2 3" key="1">
    <citation type="submission" date="2020-08" db="EMBL/GenBank/DDBJ databases">
        <title>Sequencing the genomes of 1000 actinobacteria strains.</title>
        <authorList>
            <person name="Klenk H.-P."/>
        </authorList>
    </citation>
    <scope>NUCLEOTIDE SEQUENCE [LARGE SCALE GENOMIC DNA]</scope>
    <source>
        <strain evidence="2 3">DSM 45784</strain>
    </source>
</reference>
<sequence length="181" mass="19115">MPAAEIQLLPSAASGDAALVAGLTELVNQVYAVAEEGLWAEGAARTTTGEMAGLIAAGEIAVARVSGEIAGGVRVRRPAGGEGEFGMLVSAPGHRGSGVGRELVRFAEDLSRDRGLGVMRLELLVPRGRRHPGKVFLEEWYTRRGYRLSGTRDVADGHPHLAPLLATPCDIHVYRKPLTTG</sequence>
<organism evidence="2 3">
    <name type="scientific">Sphaerisporangium siamense</name>
    <dbReference type="NCBI Taxonomy" id="795645"/>
    <lineage>
        <taxon>Bacteria</taxon>
        <taxon>Bacillati</taxon>
        <taxon>Actinomycetota</taxon>
        <taxon>Actinomycetes</taxon>
        <taxon>Streptosporangiales</taxon>
        <taxon>Streptosporangiaceae</taxon>
        <taxon>Sphaerisporangium</taxon>
    </lineage>
</organism>
<dbReference type="GO" id="GO:0016747">
    <property type="term" value="F:acyltransferase activity, transferring groups other than amino-acyl groups"/>
    <property type="evidence" value="ECO:0007669"/>
    <property type="project" value="InterPro"/>
</dbReference>
<dbReference type="AlphaFoldDB" id="A0A7W7DBG1"/>
<dbReference type="RefSeq" id="WP_184884359.1">
    <property type="nucleotide sequence ID" value="NZ_BOOV01000001.1"/>
</dbReference>
<dbReference type="Pfam" id="PF00583">
    <property type="entry name" value="Acetyltransf_1"/>
    <property type="match status" value="1"/>
</dbReference>
<name>A0A7W7DBG1_9ACTN</name>
<dbReference type="Gene3D" id="3.40.630.30">
    <property type="match status" value="1"/>
</dbReference>
<evidence type="ECO:0000313" key="2">
    <source>
        <dbReference type="EMBL" id="MBB4703752.1"/>
    </source>
</evidence>
<dbReference type="CDD" id="cd04301">
    <property type="entry name" value="NAT_SF"/>
    <property type="match status" value="1"/>
</dbReference>
<dbReference type="Proteomes" id="UP000542210">
    <property type="component" value="Unassembled WGS sequence"/>
</dbReference>
<evidence type="ECO:0000313" key="3">
    <source>
        <dbReference type="Proteomes" id="UP000542210"/>
    </source>
</evidence>
<keyword evidence="3" id="KW-1185">Reference proteome</keyword>
<dbReference type="InterPro" id="IPR000182">
    <property type="entry name" value="GNAT_dom"/>
</dbReference>
<accession>A0A7W7DBG1</accession>
<protein>
    <submittedName>
        <fullName evidence="2">GNAT superfamily N-acetyltransferase</fullName>
    </submittedName>
</protein>
<dbReference type="SUPFAM" id="SSF55729">
    <property type="entry name" value="Acyl-CoA N-acyltransferases (Nat)"/>
    <property type="match status" value="1"/>
</dbReference>
<dbReference type="EMBL" id="JACHND010000001">
    <property type="protein sequence ID" value="MBB4703752.1"/>
    <property type="molecule type" value="Genomic_DNA"/>
</dbReference>
<dbReference type="InterPro" id="IPR016181">
    <property type="entry name" value="Acyl_CoA_acyltransferase"/>
</dbReference>
<keyword evidence="2" id="KW-0808">Transferase</keyword>
<comment type="caution">
    <text evidence="2">The sequence shown here is derived from an EMBL/GenBank/DDBJ whole genome shotgun (WGS) entry which is preliminary data.</text>
</comment>
<proteinExistence type="predicted"/>
<evidence type="ECO:0000259" key="1">
    <source>
        <dbReference type="PROSITE" id="PS51186"/>
    </source>
</evidence>
<feature type="domain" description="N-acetyltransferase" evidence="1">
    <location>
        <begin position="4"/>
        <end position="170"/>
    </location>
</feature>
<gene>
    <name evidence="2" type="ORF">BJ982_005296</name>
</gene>
<dbReference type="PROSITE" id="PS51186">
    <property type="entry name" value="GNAT"/>
    <property type="match status" value="1"/>
</dbReference>